<keyword evidence="3 4" id="KW-0418">Kinase</keyword>
<dbReference type="Pfam" id="PF02782">
    <property type="entry name" value="FGGY_C"/>
    <property type="match status" value="1"/>
</dbReference>
<dbReference type="Pfam" id="PF00370">
    <property type="entry name" value="FGGY_N"/>
    <property type="match status" value="1"/>
</dbReference>
<dbReference type="GO" id="GO:0005975">
    <property type="term" value="P:carbohydrate metabolic process"/>
    <property type="evidence" value="ECO:0007669"/>
    <property type="project" value="InterPro"/>
</dbReference>
<dbReference type="AlphaFoldDB" id="A0A5C1NMX4"/>
<dbReference type="RefSeq" id="WP_149286281.1">
    <property type="nucleotide sequence ID" value="NZ_CP038437.2"/>
</dbReference>
<evidence type="ECO:0000256" key="2">
    <source>
        <dbReference type="ARBA" id="ARBA00022679"/>
    </source>
</evidence>
<dbReference type="GO" id="GO:0016301">
    <property type="term" value="F:kinase activity"/>
    <property type="evidence" value="ECO:0007669"/>
    <property type="project" value="UniProtKB-KW"/>
</dbReference>
<dbReference type="InterPro" id="IPR018484">
    <property type="entry name" value="FGGY_N"/>
</dbReference>
<comment type="similarity">
    <text evidence="1 4">Belongs to the FGGY kinase family.</text>
</comment>
<name>A0A5C1NMX4_9GAMM</name>
<keyword evidence="2 4" id="KW-0808">Transferase</keyword>
<evidence type="ECO:0000256" key="4">
    <source>
        <dbReference type="RuleBase" id="RU003733"/>
    </source>
</evidence>
<evidence type="ECO:0000313" key="8">
    <source>
        <dbReference type="Proteomes" id="UP000324285"/>
    </source>
</evidence>
<evidence type="ECO:0000256" key="3">
    <source>
        <dbReference type="ARBA" id="ARBA00022777"/>
    </source>
</evidence>
<dbReference type="Proteomes" id="UP000324285">
    <property type="component" value="Chromosome"/>
</dbReference>
<feature type="domain" description="Carbohydrate kinase FGGY C-terminal" evidence="6">
    <location>
        <begin position="302"/>
        <end position="465"/>
    </location>
</feature>
<dbReference type="KEGG" id="hbh:E4T21_17620"/>
<dbReference type="InterPro" id="IPR018485">
    <property type="entry name" value="FGGY_C"/>
</dbReference>
<dbReference type="GO" id="GO:0016773">
    <property type="term" value="F:phosphotransferase activity, alcohol group as acceptor"/>
    <property type="evidence" value="ECO:0007669"/>
    <property type="project" value="InterPro"/>
</dbReference>
<dbReference type="InterPro" id="IPR000577">
    <property type="entry name" value="Carb_kinase_FGGY"/>
</dbReference>
<evidence type="ECO:0000256" key="1">
    <source>
        <dbReference type="ARBA" id="ARBA00009156"/>
    </source>
</evidence>
<evidence type="ECO:0000259" key="6">
    <source>
        <dbReference type="Pfam" id="PF02782"/>
    </source>
</evidence>
<dbReference type="Gene3D" id="3.30.420.40">
    <property type="match status" value="2"/>
</dbReference>
<dbReference type="InterPro" id="IPR050406">
    <property type="entry name" value="FGGY_Carb_Kinase"/>
</dbReference>
<dbReference type="PIRSF" id="PIRSF000538">
    <property type="entry name" value="GlpK"/>
    <property type="match status" value="1"/>
</dbReference>
<dbReference type="InterPro" id="IPR043129">
    <property type="entry name" value="ATPase_NBD"/>
</dbReference>
<dbReference type="PROSITE" id="PS00445">
    <property type="entry name" value="FGGY_KINASES_2"/>
    <property type="match status" value="1"/>
</dbReference>
<dbReference type="InterPro" id="IPR018483">
    <property type="entry name" value="Carb_kinase_FGGY_CS"/>
</dbReference>
<organism evidence="7 8">
    <name type="scientific">Halomonas binhaiensis</name>
    <dbReference type="NCBI Taxonomy" id="2562282"/>
    <lineage>
        <taxon>Bacteria</taxon>
        <taxon>Pseudomonadati</taxon>
        <taxon>Pseudomonadota</taxon>
        <taxon>Gammaproteobacteria</taxon>
        <taxon>Oceanospirillales</taxon>
        <taxon>Halomonadaceae</taxon>
        <taxon>Halomonas</taxon>
    </lineage>
</organism>
<dbReference type="OrthoDB" id="9805576at2"/>
<feature type="domain" description="Carbohydrate kinase FGGY N-terminal" evidence="5">
    <location>
        <begin position="13"/>
        <end position="258"/>
    </location>
</feature>
<reference evidence="7" key="1">
    <citation type="submission" date="2021-02" db="EMBL/GenBank/DDBJ databases">
        <title>Strain Y2R2, a novel species of the genus Halomonas.</title>
        <authorList>
            <person name="Huang H."/>
        </authorList>
    </citation>
    <scope>NUCLEOTIDE SEQUENCE</scope>
    <source>
        <strain evidence="7">Y2R2</strain>
    </source>
</reference>
<gene>
    <name evidence="7" type="ORF">E4T21_17620</name>
</gene>
<accession>A0A5C1NMX4</accession>
<keyword evidence="8" id="KW-1185">Reference proteome</keyword>
<dbReference type="SUPFAM" id="SSF53067">
    <property type="entry name" value="Actin-like ATPase domain"/>
    <property type="match status" value="2"/>
</dbReference>
<evidence type="ECO:0000313" key="7">
    <source>
        <dbReference type="EMBL" id="QEM83159.1"/>
    </source>
</evidence>
<sequence>MPSTVPASLETDVIIGLDAGTSVIKAVAFDGQGKELAKSQCSNQLHQSASGGVEQSLSGTWDAALTTLTTLLGEHPQLVPRLAAIAVTGQGDGTWMIDAEGHPVGNALLWLDKRSSDIVAHWRATRTGPEAYRRTGTGLNQSLQSGQLAWLETHHPEQMAKAATVFHCKDWLYFCLTGERATDPAEALWTYGDYRSGDYSEEVLEGFGLSRYRDLLPPIVDGSQEHAALNADVARAIGVRAGLPVVLAPVDMLATALGAGVYEPGKRVACSIIGSTGAHLTVREDMRDVVLSNQSCYTMPCVAPQTWVQLCSNMAATLNLEWFLKGLNEMLEALGETPLNAEGLLPRLDDALARTEPGRVIYHPFISTNGERGPFFNPRARAQFLGLDSGTHQLHMVRAIYEGVAFAARDCYHALEAHPEELRLTGGAARSRTLCSILAAVMGVPVRTLTRDETGAAGAAMVASLSLGHHRTLADACQTWVTPFLAEERVMPDPDLQNLYERMFGVYRRSYANADGFWRHFERVTAEF</sequence>
<evidence type="ECO:0000259" key="5">
    <source>
        <dbReference type="Pfam" id="PF00370"/>
    </source>
</evidence>
<dbReference type="PANTHER" id="PTHR43095:SF5">
    <property type="entry name" value="XYLULOSE KINASE"/>
    <property type="match status" value="1"/>
</dbReference>
<dbReference type="EMBL" id="CP038437">
    <property type="protein sequence ID" value="QEM83159.1"/>
    <property type="molecule type" value="Genomic_DNA"/>
</dbReference>
<protein>
    <submittedName>
        <fullName evidence="7">Carbohydrate kinase</fullName>
    </submittedName>
</protein>
<dbReference type="PANTHER" id="PTHR43095">
    <property type="entry name" value="SUGAR KINASE"/>
    <property type="match status" value="1"/>
</dbReference>
<proteinExistence type="inferred from homology"/>